<dbReference type="Proteomes" id="UP000321776">
    <property type="component" value="Unassembled WGS sequence"/>
</dbReference>
<evidence type="ECO:0000256" key="1">
    <source>
        <dbReference type="SAM" id="Phobius"/>
    </source>
</evidence>
<feature type="transmembrane region" description="Helical" evidence="1">
    <location>
        <begin position="62"/>
        <end position="90"/>
    </location>
</feature>
<dbReference type="AlphaFoldDB" id="A0A5C6V6X1"/>
<proteinExistence type="predicted"/>
<comment type="caution">
    <text evidence="2">The sequence shown here is derived from an EMBL/GenBank/DDBJ whole genome shotgun (WGS) entry which is preliminary data.</text>
</comment>
<keyword evidence="1" id="KW-0812">Transmembrane</keyword>
<dbReference type="InterPro" id="IPR018688">
    <property type="entry name" value="PpoB2-like"/>
</dbReference>
<feature type="transmembrane region" description="Helical" evidence="1">
    <location>
        <begin position="238"/>
        <end position="256"/>
    </location>
</feature>
<keyword evidence="1" id="KW-1133">Transmembrane helix</keyword>
<dbReference type="Pfam" id="PF09948">
    <property type="entry name" value="PpoB2"/>
    <property type="match status" value="1"/>
</dbReference>
<feature type="transmembrane region" description="Helical" evidence="1">
    <location>
        <begin position="195"/>
        <end position="218"/>
    </location>
</feature>
<dbReference type="EMBL" id="VOQS01000005">
    <property type="protein sequence ID" value="TXC80789.1"/>
    <property type="molecule type" value="Genomic_DNA"/>
</dbReference>
<protein>
    <submittedName>
        <fullName evidence="2">DUF2182 domain-containing protein</fullName>
    </submittedName>
</protein>
<feature type="transmembrane region" description="Helical" evidence="1">
    <location>
        <begin position="102"/>
        <end position="123"/>
    </location>
</feature>
<feature type="transmembrane region" description="Helical" evidence="1">
    <location>
        <begin position="143"/>
        <end position="160"/>
    </location>
</feature>
<keyword evidence="1" id="KW-0472">Membrane</keyword>
<accession>A0A5C6V6X1</accession>
<sequence length="277" mass="29991">MMKVLVTASRGAIKSLGRGSATPGWTIAIVGLSVAAWFALLISMGGMDEGPGTPLHDLPMFLIGWVVMLTAMMLPSELNYVAAFGILLRGRGKTANERRRRIPSFIAGYGIAWIAYGLGAYFLDSVVRSAGLEWIAWNRAGPYLAASVLVLAGLYQFSSLKHACLTGCRSPLSFFSRYWRDGDGGAVVMGFRHGLVCVGCCWALMAVMFAVGAMSFSWMAMLTVMMFAEKMLPHGKKLMAPVGIFLAVMGIWIAVAPDTAPLLKHQFLYRASICHAH</sequence>
<gene>
    <name evidence="2" type="ORF">FRZ40_41920</name>
</gene>
<organism evidence="2 3">
    <name type="scientific">Paraburkholderia azotifigens</name>
    <dbReference type="NCBI Taxonomy" id="2057004"/>
    <lineage>
        <taxon>Bacteria</taxon>
        <taxon>Pseudomonadati</taxon>
        <taxon>Pseudomonadota</taxon>
        <taxon>Betaproteobacteria</taxon>
        <taxon>Burkholderiales</taxon>
        <taxon>Burkholderiaceae</taxon>
        <taxon>Paraburkholderia</taxon>
    </lineage>
</organism>
<name>A0A5C6V6X1_9BURK</name>
<evidence type="ECO:0000313" key="3">
    <source>
        <dbReference type="Proteomes" id="UP000321776"/>
    </source>
</evidence>
<feature type="transmembrane region" description="Helical" evidence="1">
    <location>
        <begin position="21"/>
        <end position="42"/>
    </location>
</feature>
<reference evidence="2 3" key="1">
    <citation type="journal article" date="2018" name="Int. J. Syst. Evol. Microbiol.">
        <title>Paraburkholderia azotifigens sp. nov., a nitrogen-fixing bacterium isolated from paddy soil.</title>
        <authorList>
            <person name="Choi G.M."/>
            <person name="Im W.T."/>
        </authorList>
    </citation>
    <scope>NUCLEOTIDE SEQUENCE [LARGE SCALE GENOMIC DNA]</scope>
    <source>
        <strain evidence="2 3">NF 2-5-3</strain>
    </source>
</reference>
<evidence type="ECO:0000313" key="2">
    <source>
        <dbReference type="EMBL" id="TXC80789.1"/>
    </source>
</evidence>